<organism evidence="2 3">
    <name type="scientific">Streptomyces echinatus</name>
    <dbReference type="NCBI Taxonomy" id="67293"/>
    <lineage>
        <taxon>Bacteria</taxon>
        <taxon>Bacillati</taxon>
        <taxon>Actinomycetota</taxon>
        <taxon>Actinomycetes</taxon>
        <taxon>Kitasatosporales</taxon>
        <taxon>Streptomycetaceae</taxon>
        <taxon>Streptomyces</taxon>
    </lineage>
</organism>
<protein>
    <recommendedName>
        <fullName evidence="4">SH3b domain-containing protein</fullName>
    </recommendedName>
</protein>
<evidence type="ECO:0000313" key="3">
    <source>
        <dbReference type="Proteomes" id="UP000585836"/>
    </source>
</evidence>
<name>A0A7W9UQU8_9ACTN</name>
<accession>A0A7W9UQU8</accession>
<feature type="chain" id="PRO_5031434497" description="SH3b domain-containing protein" evidence="1">
    <location>
        <begin position="30"/>
        <end position="109"/>
    </location>
</feature>
<reference evidence="2 3" key="1">
    <citation type="submission" date="2020-08" db="EMBL/GenBank/DDBJ databases">
        <title>Genomic Encyclopedia of Type Strains, Phase III (KMG-III): the genomes of soil and plant-associated and newly described type strains.</title>
        <authorList>
            <person name="Whitman W."/>
        </authorList>
    </citation>
    <scope>NUCLEOTIDE SEQUENCE [LARGE SCALE GENOMIC DNA]</scope>
    <source>
        <strain evidence="2 3">CECT 3313</strain>
    </source>
</reference>
<dbReference type="RefSeq" id="WP_184965669.1">
    <property type="nucleotide sequence ID" value="NZ_BAAAWF010000097.1"/>
</dbReference>
<keyword evidence="3" id="KW-1185">Reference proteome</keyword>
<comment type="caution">
    <text evidence="2">The sequence shown here is derived from an EMBL/GenBank/DDBJ whole genome shotgun (WGS) entry which is preliminary data.</text>
</comment>
<dbReference type="AlphaFoldDB" id="A0A7W9UQU8"/>
<feature type="signal peptide" evidence="1">
    <location>
        <begin position="1"/>
        <end position="29"/>
    </location>
</feature>
<dbReference type="EMBL" id="JACHJK010000005">
    <property type="protein sequence ID" value="MBB5927782.1"/>
    <property type="molecule type" value="Genomic_DNA"/>
</dbReference>
<evidence type="ECO:0008006" key="4">
    <source>
        <dbReference type="Google" id="ProtNLM"/>
    </source>
</evidence>
<keyword evidence="1" id="KW-0732">Signal</keyword>
<proteinExistence type="predicted"/>
<sequence length="109" mass="11658">MPFSKLPLRKAVSGLTAATALALGATVLAAPGASAVGSSGCTKNIKDKTLQVVQWDHADMYTSPSFKSKVKKSVFVGSNVRVYCTAKGGDWYYGKSGKTKGWMEYHAFF</sequence>
<dbReference type="Proteomes" id="UP000585836">
    <property type="component" value="Unassembled WGS sequence"/>
</dbReference>
<gene>
    <name evidence="2" type="ORF">FHS34_003245</name>
</gene>
<evidence type="ECO:0000313" key="2">
    <source>
        <dbReference type="EMBL" id="MBB5927782.1"/>
    </source>
</evidence>
<evidence type="ECO:0000256" key="1">
    <source>
        <dbReference type="SAM" id="SignalP"/>
    </source>
</evidence>